<dbReference type="PROSITE" id="PS50088">
    <property type="entry name" value="ANK_REPEAT"/>
    <property type="match status" value="7"/>
</dbReference>
<keyword evidence="6" id="KW-1185">Reference proteome</keyword>
<evidence type="ECO:0000256" key="1">
    <source>
        <dbReference type="ARBA" id="ARBA00022737"/>
    </source>
</evidence>
<feature type="repeat" description="ANK" evidence="3">
    <location>
        <begin position="209"/>
        <end position="241"/>
    </location>
</feature>
<sequence length="426" mass="45237">MDHIFAKVVVQHAIPDIPASGLPPALLALLHACLRPEPDARPSARVALEAVVAGATGALSGQEPLQQQLQHQPHPFGYVEAMYSQTIHTAQQAMLSVCMHGHMDTSYRSLSFHPRLHPQRGDVEEVRALLRAGADKDAQDEGEWTPLHRAAENGHVEAVRALLQAGANKDARDSTNQTSPLYLAAQNGHVEVVRALLQAGADKYTANKAWWTPLHKAAEWGHTEVVQALLEAGADKDVIDNNRSTPLHLAAEDGHNEAVQALLGAGADTRARDGASGRTPVHLAAQNGHVDAMRVLLGVGANKDTDESLLVDVVMMFMCCWCCGCCLHDNKVDDEGSVCTRRGNTPLHYAAESGHTEVVQVLLGAGADKDATNKDGWTPLYAAAQSRHVEAVAALLQAGANKEAATKVRPGGGGSGGVVSGRVCWS</sequence>
<keyword evidence="2 3" id="KW-0040">ANK repeat</keyword>
<protein>
    <submittedName>
        <fullName evidence="5">Uncharacterized protein</fullName>
    </submittedName>
</protein>
<evidence type="ECO:0000256" key="2">
    <source>
        <dbReference type="ARBA" id="ARBA00023043"/>
    </source>
</evidence>
<dbReference type="Proteomes" id="UP000075714">
    <property type="component" value="Unassembled WGS sequence"/>
</dbReference>
<feature type="repeat" description="ANK" evidence="3">
    <location>
        <begin position="142"/>
        <end position="174"/>
    </location>
</feature>
<dbReference type="OrthoDB" id="20872at2759"/>
<dbReference type="InterPro" id="IPR036770">
    <property type="entry name" value="Ankyrin_rpt-contain_sf"/>
</dbReference>
<feature type="repeat" description="ANK" evidence="3">
    <location>
        <begin position="176"/>
        <end position="208"/>
    </location>
</feature>
<organism evidence="5 6">
    <name type="scientific">Gonium pectorale</name>
    <name type="common">Green alga</name>
    <dbReference type="NCBI Taxonomy" id="33097"/>
    <lineage>
        <taxon>Eukaryota</taxon>
        <taxon>Viridiplantae</taxon>
        <taxon>Chlorophyta</taxon>
        <taxon>core chlorophytes</taxon>
        <taxon>Chlorophyceae</taxon>
        <taxon>CS clade</taxon>
        <taxon>Chlamydomonadales</taxon>
        <taxon>Volvocaceae</taxon>
        <taxon>Gonium</taxon>
    </lineage>
</organism>
<dbReference type="EMBL" id="LSYV01000099">
    <property type="protein sequence ID" value="KXZ43193.1"/>
    <property type="molecule type" value="Genomic_DNA"/>
</dbReference>
<dbReference type="PROSITE" id="PS50297">
    <property type="entry name" value="ANK_REP_REGION"/>
    <property type="match status" value="7"/>
</dbReference>
<dbReference type="Gene3D" id="1.25.40.20">
    <property type="entry name" value="Ankyrin repeat-containing domain"/>
    <property type="match status" value="4"/>
</dbReference>
<dbReference type="SUPFAM" id="SSF48403">
    <property type="entry name" value="Ankyrin repeat"/>
    <property type="match status" value="1"/>
</dbReference>
<evidence type="ECO:0000256" key="4">
    <source>
        <dbReference type="SAM" id="MobiDB-lite"/>
    </source>
</evidence>
<feature type="repeat" description="ANK" evidence="3">
    <location>
        <begin position="342"/>
        <end position="374"/>
    </location>
</feature>
<feature type="compositionally biased region" description="Gly residues" evidence="4">
    <location>
        <begin position="410"/>
        <end position="419"/>
    </location>
</feature>
<gene>
    <name evidence="5" type="ORF">GPECTOR_98g777</name>
</gene>
<name>A0A150FZY9_GONPE</name>
<dbReference type="AlphaFoldDB" id="A0A150FZY9"/>
<keyword evidence="1" id="KW-0677">Repeat</keyword>
<accession>A0A150FZY9</accession>
<dbReference type="SMART" id="SM00248">
    <property type="entry name" value="ANK"/>
    <property type="match status" value="7"/>
</dbReference>
<feature type="repeat" description="ANK" evidence="3">
    <location>
        <begin position="276"/>
        <end position="308"/>
    </location>
</feature>
<feature type="repeat" description="ANK" evidence="3">
    <location>
        <begin position="375"/>
        <end position="407"/>
    </location>
</feature>
<evidence type="ECO:0000313" key="6">
    <source>
        <dbReference type="Proteomes" id="UP000075714"/>
    </source>
</evidence>
<feature type="region of interest" description="Disordered" evidence="4">
    <location>
        <begin position="405"/>
        <end position="426"/>
    </location>
</feature>
<comment type="caution">
    <text evidence="5">The sequence shown here is derived from an EMBL/GenBank/DDBJ whole genome shotgun (WGS) entry which is preliminary data.</text>
</comment>
<dbReference type="STRING" id="33097.A0A150FZY9"/>
<dbReference type="PANTHER" id="PTHR24188:SF29">
    <property type="entry name" value="GH09064P"/>
    <property type="match status" value="1"/>
</dbReference>
<dbReference type="PANTHER" id="PTHR24188">
    <property type="entry name" value="ANKYRIN REPEAT PROTEIN"/>
    <property type="match status" value="1"/>
</dbReference>
<reference evidence="6" key="1">
    <citation type="journal article" date="2016" name="Nat. Commun.">
        <title>The Gonium pectorale genome demonstrates co-option of cell cycle regulation during the evolution of multicellularity.</title>
        <authorList>
            <person name="Hanschen E.R."/>
            <person name="Marriage T.N."/>
            <person name="Ferris P.J."/>
            <person name="Hamaji T."/>
            <person name="Toyoda A."/>
            <person name="Fujiyama A."/>
            <person name="Neme R."/>
            <person name="Noguchi H."/>
            <person name="Minakuchi Y."/>
            <person name="Suzuki M."/>
            <person name="Kawai-Toyooka H."/>
            <person name="Smith D.R."/>
            <person name="Sparks H."/>
            <person name="Anderson J."/>
            <person name="Bakaric R."/>
            <person name="Luria V."/>
            <person name="Karger A."/>
            <person name="Kirschner M.W."/>
            <person name="Durand P.M."/>
            <person name="Michod R.E."/>
            <person name="Nozaki H."/>
            <person name="Olson B.J."/>
        </authorList>
    </citation>
    <scope>NUCLEOTIDE SEQUENCE [LARGE SCALE GENOMIC DNA]</scope>
    <source>
        <strain evidence="6">NIES-2863</strain>
    </source>
</reference>
<feature type="repeat" description="ANK" evidence="3">
    <location>
        <begin position="242"/>
        <end position="274"/>
    </location>
</feature>
<proteinExistence type="predicted"/>
<dbReference type="PRINTS" id="PR01415">
    <property type="entry name" value="ANKYRIN"/>
</dbReference>
<evidence type="ECO:0000256" key="3">
    <source>
        <dbReference type="PROSITE-ProRule" id="PRU00023"/>
    </source>
</evidence>
<dbReference type="Pfam" id="PF12796">
    <property type="entry name" value="Ank_2"/>
    <property type="match status" value="3"/>
</dbReference>
<dbReference type="InterPro" id="IPR002110">
    <property type="entry name" value="Ankyrin_rpt"/>
</dbReference>
<evidence type="ECO:0000313" key="5">
    <source>
        <dbReference type="EMBL" id="KXZ43193.1"/>
    </source>
</evidence>